<proteinExistence type="predicted"/>
<dbReference type="GeneID" id="28965779"/>
<dbReference type="KEGG" id="kdj:28965779"/>
<accession>A0A1A6ACT4</accession>
<protein>
    <submittedName>
        <fullName evidence="2">Uncharacterized protein</fullName>
    </submittedName>
</protein>
<sequence length="105" mass="11167">MPQQSESSDQTTRTATSNEGSQPASETMASSRSTNQQGGGSISRISTSSSLAEENCPGLTRASTVNDNDDIPENEPGWNKDGEVLWVTRAPDNNEYRSDSNVGNA</sequence>
<reference evidence="2" key="1">
    <citation type="submission" date="2013-07" db="EMBL/GenBank/DDBJ databases">
        <title>The Genome Sequence of Cryptococcus dejecticola CBS10117.</title>
        <authorList>
            <consortium name="The Broad Institute Genome Sequencing Platform"/>
            <person name="Cuomo C."/>
            <person name="Litvintseva A."/>
            <person name="Chen Y."/>
            <person name="Heitman J."/>
            <person name="Sun S."/>
            <person name="Springer D."/>
            <person name="Dromer F."/>
            <person name="Young S.K."/>
            <person name="Zeng Q."/>
            <person name="Gargeya S."/>
            <person name="Fitzgerald M."/>
            <person name="Abouelleil A."/>
            <person name="Alvarado L."/>
            <person name="Berlin A.M."/>
            <person name="Chapman S.B."/>
            <person name="Dewar J."/>
            <person name="Goldberg J."/>
            <person name="Griggs A."/>
            <person name="Gujja S."/>
            <person name="Hansen M."/>
            <person name="Howarth C."/>
            <person name="Imamovic A."/>
            <person name="Larimer J."/>
            <person name="McCowan C."/>
            <person name="Murphy C."/>
            <person name="Pearson M."/>
            <person name="Priest M."/>
            <person name="Roberts A."/>
            <person name="Saif S."/>
            <person name="Shea T."/>
            <person name="Sykes S."/>
            <person name="Wortman J."/>
            <person name="Nusbaum C."/>
            <person name="Birren B."/>
        </authorList>
    </citation>
    <scope>NUCLEOTIDE SEQUENCE [LARGE SCALE GENOMIC DNA]</scope>
    <source>
        <strain evidence="2">CBS 10117</strain>
    </source>
</reference>
<evidence type="ECO:0000313" key="3">
    <source>
        <dbReference type="EMBL" id="WWC59234.1"/>
    </source>
</evidence>
<evidence type="ECO:0000313" key="4">
    <source>
        <dbReference type="Proteomes" id="UP000078595"/>
    </source>
</evidence>
<dbReference type="EMBL" id="CP144531">
    <property type="protein sequence ID" value="WWC59234.1"/>
    <property type="molecule type" value="Genomic_DNA"/>
</dbReference>
<evidence type="ECO:0000256" key="1">
    <source>
        <dbReference type="SAM" id="MobiDB-lite"/>
    </source>
</evidence>
<dbReference type="AlphaFoldDB" id="A0A1A6ACT4"/>
<name>A0A1A6ACT4_9TREE</name>
<dbReference type="VEuPathDB" id="FungiDB:I303_02080"/>
<keyword evidence="4" id="KW-1185">Reference proteome</keyword>
<dbReference type="Proteomes" id="UP000078595">
    <property type="component" value="Chromosome 2"/>
</dbReference>
<dbReference type="EMBL" id="KI894028">
    <property type="protein sequence ID" value="OBR87866.1"/>
    <property type="molecule type" value="Genomic_DNA"/>
</dbReference>
<reference evidence="3" key="3">
    <citation type="submission" date="2024-02" db="EMBL/GenBank/DDBJ databases">
        <title>Comparative genomics of Cryptococcus and Kwoniella reveals pathogenesis evolution and contrasting modes of karyotype evolution via chromosome fusion or intercentromeric recombination.</title>
        <authorList>
            <person name="Coelho M.A."/>
            <person name="David-Palma M."/>
            <person name="Shea T."/>
            <person name="Bowers K."/>
            <person name="McGinley-Smith S."/>
            <person name="Mohammad A.W."/>
            <person name="Gnirke A."/>
            <person name="Yurkov A.M."/>
            <person name="Nowrousian M."/>
            <person name="Sun S."/>
            <person name="Cuomo C.A."/>
            <person name="Heitman J."/>
        </authorList>
    </citation>
    <scope>NUCLEOTIDE SEQUENCE</scope>
    <source>
        <strain evidence="3">CBS 10117</strain>
    </source>
</reference>
<evidence type="ECO:0000313" key="2">
    <source>
        <dbReference type="EMBL" id="OBR87866.1"/>
    </source>
</evidence>
<feature type="region of interest" description="Disordered" evidence="1">
    <location>
        <begin position="1"/>
        <end position="105"/>
    </location>
</feature>
<gene>
    <name evidence="2" type="ORF">I303_02080</name>
    <name evidence="3" type="ORF">I303_101784</name>
</gene>
<feature type="compositionally biased region" description="Polar residues" evidence="1">
    <location>
        <begin position="1"/>
        <end position="36"/>
    </location>
</feature>
<dbReference type="RefSeq" id="XP_018265708.1">
    <property type="nucleotide sequence ID" value="XM_018405427.1"/>
</dbReference>
<organism evidence="2">
    <name type="scientific">Kwoniella dejecticola CBS 10117</name>
    <dbReference type="NCBI Taxonomy" id="1296121"/>
    <lineage>
        <taxon>Eukaryota</taxon>
        <taxon>Fungi</taxon>
        <taxon>Dikarya</taxon>
        <taxon>Basidiomycota</taxon>
        <taxon>Agaricomycotina</taxon>
        <taxon>Tremellomycetes</taxon>
        <taxon>Tremellales</taxon>
        <taxon>Cryptococcaceae</taxon>
        <taxon>Kwoniella</taxon>
    </lineage>
</organism>
<reference evidence="3" key="2">
    <citation type="submission" date="2013-07" db="EMBL/GenBank/DDBJ databases">
        <authorList>
            <consortium name="The Broad Institute Genome Sequencing Platform"/>
            <person name="Cuomo C."/>
            <person name="Litvintseva A."/>
            <person name="Chen Y."/>
            <person name="Heitman J."/>
            <person name="Sun S."/>
            <person name="Springer D."/>
            <person name="Dromer F."/>
            <person name="Young S.K."/>
            <person name="Zeng Q."/>
            <person name="Gargeya S."/>
            <person name="Fitzgerald M."/>
            <person name="Abouelleil A."/>
            <person name="Alvarado L."/>
            <person name="Berlin A.M."/>
            <person name="Chapman S.B."/>
            <person name="Dewar J."/>
            <person name="Goldberg J."/>
            <person name="Griggs A."/>
            <person name="Gujja S."/>
            <person name="Hansen M."/>
            <person name="Howarth C."/>
            <person name="Imamovic A."/>
            <person name="Larimer J."/>
            <person name="McCowan C."/>
            <person name="Murphy C."/>
            <person name="Pearson M."/>
            <person name="Priest M."/>
            <person name="Roberts A."/>
            <person name="Saif S."/>
            <person name="Shea T."/>
            <person name="Sykes S."/>
            <person name="Wortman J."/>
            <person name="Nusbaum C."/>
            <person name="Birren B."/>
        </authorList>
    </citation>
    <scope>NUCLEOTIDE SEQUENCE</scope>
    <source>
        <strain evidence="3">CBS 10117</strain>
    </source>
</reference>